<keyword evidence="3" id="KW-1185">Reference proteome</keyword>
<reference evidence="3" key="1">
    <citation type="submission" date="2017-01" db="EMBL/GenBank/DDBJ databases">
        <authorList>
            <person name="Varghese N."/>
            <person name="Submissions S."/>
        </authorList>
    </citation>
    <scope>NUCLEOTIDE SEQUENCE [LARGE SCALE GENOMIC DNA]</scope>
    <source>
        <strain evidence="3">DSM 23127</strain>
    </source>
</reference>
<protein>
    <submittedName>
        <fullName evidence="2">Uncharacterized protein</fullName>
    </submittedName>
</protein>
<dbReference type="STRING" id="570947.SAMN05421687_104101"/>
<gene>
    <name evidence="2" type="ORF">SAMN05421687_104101</name>
</gene>
<proteinExistence type="predicted"/>
<feature type="transmembrane region" description="Helical" evidence="1">
    <location>
        <begin position="89"/>
        <end position="106"/>
    </location>
</feature>
<keyword evidence="1" id="KW-1133">Transmembrane helix</keyword>
<evidence type="ECO:0000313" key="3">
    <source>
        <dbReference type="Proteomes" id="UP000187608"/>
    </source>
</evidence>
<keyword evidence="1" id="KW-0472">Membrane</keyword>
<name>A0A1N7J7R4_9BACI</name>
<feature type="transmembrane region" description="Helical" evidence="1">
    <location>
        <begin position="15"/>
        <end position="37"/>
    </location>
</feature>
<feature type="transmembrane region" description="Helical" evidence="1">
    <location>
        <begin position="49"/>
        <end position="69"/>
    </location>
</feature>
<sequence>MYYFWKGDNMFQETSLIVIIIIHVFLSIGAIIASNTFEKSIIIDRINKYIFFTMSLIYSFIIPQLILGAITYVKRSTIQPNVLIESAEWILLVMFLLIQVLVYRVLNIIEEK</sequence>
<organism evidence="2 3">
    <name type="scientific">Salimicrobium flavidum</name>
    <dbReference type="NCBI Taxonomy" id="570947"/>
    <lineage>
        <taxon>Bacteria</taxon>
        <taxon>Bacillati</taxon>
        <taxon>Bacillota</taxon>
        <taxon>Bacilli</taxon>
        <taxon>Bacillales</taxon>
        <taxon>Bacillaceae</taxon>
        <taxon>Salimicrobium</taxon>
    </lineage>
</organism>
<dbReference type="EMBL" id="FTOC01000004">
    <property type="protein sequence ID" value="SIS45403.1"/>
    <property type="molecule type" value="Genomic_DNA"/>
</dbReference>
<keyword evidence="1" id="KW-0812">Transmembrane</keyword>
<accession>A0A1N7J7R4</accession>
<evidence type="ECO:0000313" key="2">
    <source>
        <dbReference type="EMBL" id="SIS45403.1"/>
    </source>
</evidence>
<evidence type="ECO:0000256" key="1">
    <source>
        <dbReference type="SAM" id="Phobius"/>
    </source>
</evidence>
<dbReference type="AlphaFoldDB" id="A0A1N7J7R4"/>
<dbReference type="Proteomes" id="UP000187608">
    <property type="component" value="Unassembled WGS sequence"/>
</dbReference>